<gene>
    <name evidence="2" type="ORF">PACILC2_00080</name>
</gene>
<dbReference type="RefSeq" id="WP_213526661.1">
    <property type="nucleotide sequence ID" value="NZ_BOVJ01000001.1"/>
</dbReference>
<keyword evidence="1" id="KW-1133">Transmembrane helix</keyword>
<proteinExistence type="predicted"/>
<accession>A0ABQ4MZW2</accession>
<dbReference type="EMBL" id="BOVJ01000001">
    <property type="protein sequence ID" value="GIQ61440.1"/>
    <property type="molecule type" value="Genomic_DNA"/>
</dbReference>
<reference evidence="2 3" key="1">
    <citation type="submission" date="2021-04" db="EMBL/GenBank/DDBJ databases">
        <title>Draft genome sequence of Paenibacillus cisolokensis, LC2-13A.</title>
        <authorList>
            <person name="Uke A."/>
            <person name="Chhe C."/>
            <person name="Baramee S."/>
            <person name="Kosugi A."/>
        </authorList>
    </citation>
    <scope>NUCLEOTIDE SEQUENCE [LARGE SCALE GENOMIC DNA]</scope>
    <source>
        <strain evidence="2 3">LC2-13A</strain>
    </source>
</reference>
<feature type="transmembrane region" description="Helical" evidence="1">
    <location>
        <begin position="6"/>
        <end position="27"/>
    </location>
</feature>
<organism evidence="2 3">
    <name type="scientific">Paenibacillus cisolokensis</name>
    <dbReference type="NCBI Taxonomy" id="1658519"/>
    <lineage>
        <taxon>Bacteria</taxon>
        <taxon>Bacillati</taxon>
        <taxon>Bacillota</taxon>
        <taxon>Bacilli</taxon>
        <taxon>Bacillales</taxon>
        <taxon>Paenibacillaceae</taxon>
        <taxon>Paenibacillus</taxon>
    </lineage>
</organism>
<keyword evidence="3" id="KW-1185">Reference proteome</keyword>
<name>A0ABQ4MZW2_9BACL</name>
<comment type="caution">
    <text evidence="2">The sequence shown here is derived from an EMBL/GenBank/DDBJ whole genome shotgun (WGS) entry which is preliminary data.</text>
</comment>
<keyword evidence="1" id="KW-0472">Membrane</keyword>
<evidence type="ECO:0000313" key="3">
    <source>
        <dbReference type="Proteomes" id="UP000680304"/>
    </source>
</evidence>
<keyword evidence="1" id="KW-0812">Transmembrane</keyword>
<evidence type="ECO:0000256" key="1">
    <source>
        <dbReference type="SAM" id="Phobius"/>
    </source>
</evidence>
<protein>
    <submittedName>
        <fullName evidence="2">Uncharacterized protein</fullName>
    </submittedName>
</protein>
<dbReference type="Proteomes" id="UP000680304">
    <property type="component" value="Unassembled WGS sequence"/>
</dbReference>
<evidence type="ECO:0000313" key="2">
    <source>
        <dbReference type="EMBL" id="GIQ61440.1"/>
    </source>
</evidence>
<sequence length="56" mass="6583">MAAEYSYLFAWLLGLAVILGAVIVVFAKMLSEDSVDYDERYIWLRKLPDDAYHRRK</sequence>